<evidence type="ECO:0000313" key="7">
    <source>
        <dbReference type="EMBL" id="KAI0498128.1"/>
    </source>
</evidence>
<dbReference type="FunFam" id="3.40.50.880:FF:000040">
    <property type="entry name" value="Gamma-glutamyl peptidase 5"/>
    <property type="match status" value="1"/>
</dbReference>
<evidence type="ECO:0000259" key="6">
    <source>
        <dbReference type="Pfam" id="PF00117"/>
    </source>
</evidence>
<dbReference type="InterPro" id="IPR029062">
    <property type="entry name" value="Class_I_gatase-like"/>
</dbReference>
<dbReference type="SUPFAM" id="SSF52317">
    <property type="entry name" value="Class I glutamine amidotransferase-like"/>
    <property type="match status" value="1"/>
</dbReference>
<dbReference type="Pfam" id="PF00117">
    <property type="entry name" value="GATase"/>
    <property type="match status" value="1"/>
</dbReference>
<name>A0A8T3APY6_DENNO</name>
<dbReference type="CDD" id="cd01741">
    <property type="entry name" value="GATase1_1"/>
    <property type="match status" value="1"/>
</dbReference>
<dbReference type="SMR" id="A0A8T3APY6"/>
<comment type="similarity">
    <text evidence="3">Belongs to the peptidase C26 family.</text>
</comment>
<feature type="domain" description="Glutamine amidotransferase" evidence="6">
    <location>
        <begin position="57"/>
        <end position="195"/>
    </location>
</feature>
<dbReference type="InterPro" id="IPR017926">
    <property type="entry name" value="GATASE"/>
</dbReference>
<accession>A0A8T3APY6</accession>
<organism evidence="7 8">
    <name type="scientific">Dendrobium nobile</name>
    <name type="common">Orchid</name>
    <dbReference type="NCBI Taxonomy" id="94219"/>
    <lineage>
        <taxon>Eukaryota</taxon>
        <taxon>Viridiplantae</taxon>
        <taxon>Streptophyta</taxon>
        <taxon>Embryophyta</taxon>
        <taxon>Tracheophyta</taxon>
        <taxon>Spermatophyta</taxon>
        <taxon>Magnoliopsida</taxon>
        <taxon>Liliopsida</taxon>
        <taxon>Asparagales</taxon>
        <taxon>Orchidaceae</taxon>
        <taxon>Epidendroideae</taxon>
        <taxon>Malaxideae</taxon>
        <taxon>Dendrobiinae</taxon>
        <taxon>Dendrobium</taxon>
    </lineage>
</organism>
<evidence type="ECO:0000313" key="8">
    <source>
        <dbReference type="Proteomes" id="UP000829196"/>
    </source>
</evidence>
<comment type="caution">
    <text evidence="7">The sequence shown here is derived from an EMBL/GenBank/DDBJ whole genome shotgun (WGS) entry which is preliminary data.</text>
</comment>
<dbReference type="EMBL" id="JAGYWB010000015">
    <property type="protein sequence ID" value="KAI0498128.1"/>
    <property type="molecule type" value="Genomic_DNA"/>
</dbReference>
<evidence type="ECO:0000256" key="2">
    <source>
        <dbReference type="ARBA" id="ARBA00005179"/>
    </source>
</evidence>
<comment type="subcellular location">
    <subcellularLocation>
        <location evidence="1">Cytoplasm</location>
        <location evidence="1">Cytosol</location>
    </subcellularLocation>
</comment>
<dbReference type="OrthoDB" id="92161at2759"/>
<dbReference type="PROSITE" id="PS51273">
    <property type="entry name" value="GATASE_TYPE_1"/>
    <property type="match status" value="1"/>
</dbReference>
<dbReference type="PANTHER" id="PTHR42695">
    <property type="entry name" value="GLUTAMINE AMIDOTRANSFERASE YLR126C-RELATED"/>
    <property type="match status" value="1"/>
</dbReference>
<evidence type="ECO:0000256" key="3">
    <source>
        <dbReference type="ARBA" id="ARBA00011083"/>
    </source>
</evidence>
<reference evidence="7" key="1">
    <citation type="journal article" date="2022" name="Front. Genet.">
        <title>Chromosome-Scale Assembly of the Dendrobium nobile Genome Provides Insights Into the Molecular Mechanism of the Biosynthesis of the Medicinal Active Ingredient of Dendrobium.</title>
        <authorList>
            <person name="Xu Q."/>
            <person name="Niu S.-C."/>
            <person name="Li K.-L."/>
            <person name="Zheng P.-J."/>
            <person name="Zhang X.-J."/>
            <person name="Jia Y."/>
            <person name="Liu Y."/>
            <person name="Niu Y.-X."/>
            <person name="Yu L.-H."/>
            <person name="Chen D.-F."/>
            <person name="Zhang G.-Q."/>
        </authorList>
    </citation>
    <scope>NUCLEOTIDE SEQUENCE</scope>
    <source>
        <tissue evidence="7">Leaf</tissue>
    </source>
</reference>
<dbReference type="GO" id="GO:0008233">
    <property type="term" value="F:peptidase activity"/>
    <property type="evidence" value="ECO:0007669"/>
    <property type="project" value="UniProtKB-ARBA"/>
</dbReference>
<dbReference type="InterPro" id="IPR044992">
    <property type="entry name" value="ChyE-like"/>
</dbReference>
<dbReference type="Proteomes" id="UP000829196">
    <property type="component" value="Unassembled WGS sequence"/>
</dbReference>
<dbReference type="AlphaFoldDB" id="A0A8T3APY6"/>
<gene>
    <name evidence="7" type="ORF">KFK09_021369</name>
</gene>
<keyword evidence="5" id="KW-0378">Hydrolase</keyword>
<sequence>MEAKKKYAVLLCAEDSEYVKNEYGGYLKVFMGLLEEEGEEWDAYRVARGEFPADGDVESYDGFVISGSCSDAHGDEDWIKKLIEFVRRLNARKKKLLGVCFGHQIIGRALGGNTGRAFKGWDIGVTPLHLSSSLSNFFSPLDVPPQLSVIECHRDEVLELPPFVEVLARSEKTGIEMFKCDDHIMGIQGHPEYTKGILLHLVDRLLDSNLIEKSHAENVKKELNEREPDREAWERLCRVFLKGKLPQ</sequence>
<evidence type="ECO:0000256" key="4">
    <source>
        <dbReference type="ARBA" id="ARBA00022490"/>
    </source>
</evidence>
<evidence type="ECO:0000256" key="5">
    <source>
        <dbReference type="ARBA" id="ARBA00022801"/>
    </source>
</evidence>
<dbReference type="GO" id="GO:0005829">
    <property type="term" value="C:cytosol"/>
    <property type="evidence" value="ECO:0007669"/>
    <property type="project" value="UniProtKB-SubCell"/>
</dbReference>
<keyword evidence="8" id="KW-1185">Reference proteome</keyword>
<dbReference type="Gene3D" id="3.40.50.880">
    <property type="match status" value="1"/>
</dbReference>
<dbReference type="GO" id="GO:0019760">
    <property type="term" value="P:glucosinolate metabolic process"/>
    <property type="evidence" value="ECO:0007669"/>
    <property type="project" value="UniProtKB-ARBA"/>
</dbReference>
<comment type="pathway">
    <text evidence="2">Secondary metabolite biosynthesis.</text>
</comment>
<keyword evidence="4" id="KW-0963">Cytoplasm</keyword>
<evidence type="ECO:0000256" key="1">
    <source>
        <dbReference type="ARBA" id="ARBA00004514"/>
    </source>
</evidence>
<proteinExistence type="inferred from homology"/>
<protein>
    <recommendedName>
        <fullName evidence="6">Glutamine amidotransferase domain-containing protein</fullName>
    </recommendedName>
</protein>
<dbReference type="PANTHER" id="PTHR42695:SF13">
    <property type="entry name" value="GLUTAMINE AMIDOTRANSFERASE CLASS-I FAMILY PROTEIN, EXPRESSED"/>
    <property type="match status" value="1"/>
</dbReference>